<dbReference type="KEGG" id="hha:Hhal_1322"/>
<dbReference type="Gene3D" id="3.40.50.1820">
    <property type="entry name" value="alpha/beta hydrolase"/>
    <property type="match status" value="1"/>
</dbReference>
<dbReference type="Pfam" id="PF12146">
    <property type="entry name" value="Hydrolase_4"/>
    <property type="match status" value="1"/>
</dbReference>
<dbReference type="eggNOG" id="COG1073">
    <property type="taxonomic scope" value="Bacteria"/>
</dbReference>
<accession>A1WWM7</accession>
<dbReference type="AlphaFoldDB" id="A1WWM7"/>
<sequence>MRLLLSLALAAGLVYVGFGALLFLAQERLVHLPQVPTRELQASPADRGWDYQDLAIPSAGGITLHGWHVAADRPRGVVVFFHGNAGNISHRLDTIAILRDLGLDVVIFDYRGYGRSEGSAHERGLHEDARAVARWVRDELNVPRELTIFHGRSLGGALAASAARQIPPGALILESTFSSAEAVARDLYPFYPTRWLTRLEYATADYLAEVDAPTLIIHSRNDEIIPYHHAEDLRAAASASAERLTIRGDHNTGFLTSGDRYRAGLQHFLEQHLL</sequence>
<evidence type="ECO:0000259" key="1">
    <source>
        <dbReference type="Pfam" id="PF12146"/>
    </source>
</evidence>
<reference evidence="2 3" key="2">
    <citation type="journal article" date="2013" name="Stand. Genomic Sci.">
        <title>Complete genome sequence of Halorhodospira halophila SL1.</title>
        <authorList>
            <person name="Challacombe J.F."/>
            <person name="Majid S."/>
            <person name="Deole R."/>
            <person name="Brettin T.S."/>
            <person name="Bruce D."/>
            <person name="Delano S.F."/>
            <person name="Detter J.C."/>
            <person name="Gleasner C.D."/>
            <person name="Han C.S."/>
            <person name="Misra M."/>
            <person name="Reitenga K.G."/>
            <person name="Mikhailova N."/>
            <person name="Woyke T."/>
            <person name="Pitluck S."/>
            <person name="Nolan M."/>
            <person name="Land M.L."/>
            <person name="Saunders E."/>
            <person name="Tapia R."/>
            <person name="Lapidus A."/>
            <person name="Ivanova N."/>
            <person name="Hoff W.D."/>
        </authorList>
    </citation>
    <scope>NUCLEOTIDE SEQUENCE [LARGE SCALE GENOMIC DNA]</scope>
    <source>
        <strain evidence="3">DSM 244 / SL1</strain>
    </source>
</reference>
<dbReference type="EMBL" id="CP000544">
    <property type="protein sequence ID" value="ABM62089.1"/>
    <property type="molecule type" value="Genomic_DNA"/>
</dbReference>
<proteinExistence type="predicted"/>
<dbReference type="InterPro" id="IPR022742">
    <property type="entry name" value="Hydrolase_4"/>
</dbReference>
<evidence type="ECO:0000313" key="2">
    <source>
        <dbReference type="EMBL" id="ABM62089.1"/>
    </source>
</evidence>
<dbReference type="InterPro" id="IPR029058">
    <property type="entry name" value="AB_hydrolase_fold"/>
</dbReference>
<evidence type="ECO:0000313" key="3">
    <source>
        <dbReference type="Proteomes" id="UP000000647"/>
    </source>
</evidence>
<dbReference type="HOGENOM" id="CLU_029375_2_1_6"/>
<dbReference type="SUPFAM" id="SSF53474">
    <property type="entry name" value="alpha/beta-Hydrolases"/>
    <property type="match status" value="1"/>
</dbReference>
<reference evidence="3" key="1">
    <citation type="submission" date="2006-12" db="EMBL/GenBank/DDBJ databases">
        <title>Complete sequence of Halorhodospira halophila SL1.</title>
        <authorList>
            <consortium name="US DOE Joint Genome Institute"/>
            <person name="Copeland A."/>
            <person name="Lucas S."/>
            <person name="Lapidus A."/>
            <person name="Barry K."/>
            <person name="Detter J.C."/>
            <person name="Glavina del Rio T."/>
            <person name="Hammon N."/>
            <person name="Israni S."/>
            <person name="Dalin E."/>
            <person name="Tice H."/>
            <person name="Pitluck S."/>
            <person name="Saunders E."/>
            <person name="Brettin T."/>
            <person name="Bruce D."/>
            <person name="Han C."/>
            <person name="Tapia R."/>
            <person name="Schmutz J."/>
            <person name="Larimer F."/>
            <person name="Land M."/>
            <person name="Hauser L."/>
            <person name="Kyrpides N."/>
            <person name="Mikhailova N."/>
            <person name="Hoff W."/>
            <person name="Richardson P."/>
        </authorList>
    </citation>
    <scope>NUCLEOTIDE SEQUENCE [LARGE SCALE GENOMIC DNA]</scope>
    <source>
        <strain evidence="3">DSM 244 / SL1</strain>
    </source>
</reference>
<dbReference type="PANTHER" id="PTHR12277:SF81">
    <property type="entry name" value="PROTEIN ABHD13"/>
    <property type="match status" value="1"/>
</dbReference>
<dbReference type="ESTHER" id="halhl-a1wwm7">
    <property type="family name" value="ABHD13-BEM46"/>
</dbReference>
<dbReference type="STRING" id="349124.Hhal_1322"/>
<organism evidence="2 3">
    <name type="scientific">Halorhodospira halophila (strain DSM 244 / SL1)</name>
    <name type="common">Ectothiorhodospira halophila (strain DSM 244 / SL1)</name>
    <dbReference type="NCBI Taxonomy" id="349124"/>
    <lineage>
        <taxon>Bacteria</taxon>
        <taxon>Pseudomonadati</taxon>
        <taxon>Pseudomonadota</taxon>
        <taxon>Gammaproteobacteria</taxon>
        <taxon>Chromatiales</taxon>
        <taxon>Ectothiorhodospiraceae</taxon>
        <taxon>Halorhodospira</taxon>
    </lineage>
</organism>
<name>A1WWM7_HALHL</name>
<dbReference type="OrthoDB" id="9798884at2"/>
<gene>
    <name evidence="2" type="ordered locus">Hhal_1322</name>
</gene>
<keyword evidence="3" id="KW-1185">Reference proteome</keyword>
<dbReference type="PANTHER" id="PTHR12277">
    <property type="entry name" value="ALPHA/BETA HYDROLASE DOMAIN-CONTAINING PROTEIN"/>
    <property type="match status" value="1"/>
</dbReference>
<dbReference type="Proteomes" id="UP000000647">
    <property type="component" value="Chromosome"/>
</dbReference>
<protein>
    <recommendedName>
        <fullName evidence="1">Serine aminopeptidase S33 domain-containing protein</fullName>
    </recommendedName>
</protein>
<feature type="domain" description="Serine aminopeptidase S33" evidence="1">
    <location>
        <begin position="73"/>
        <end position="179"/>
    </location>
</feature>
<dbReference type="RefSeq" id="WP_011814111.1">
    <property type="nucleotide sequence ID" value="NC_008789.1"/>
</dbReference>